<name>A0ABW6TLA9_9NOCA</name>
<gene>
    <name evidence="1" type="ORF">ACFYY5_29100</name>
</gene>
<proteinExistence type="predicted"/>
<evidence type="ECO:0000313" key="2">
    <source>
        <dbReference type="Proteomes" id="UP001602089"/>
    </source>
</evidence>
<dbReference type="EMBL" id="JBIATK010000012">
    <property type="protein sequence ID" value="MFF4026914.1"/>
    <property type="molecule type" value="Genomic_DNA"/>
</dbReference>
<organism evidence="1 2">
    <name type="scientific">Nocardia elegans</name>
    <dbReference type="NCBI Taxonomy" id="300029"/>
    <lineage>
        <taxon>Bacteria</taxon>
        <taxon>Bacillati</taxon>
        <taxon>Actinomycetota</taxon>
        <taxon>Actinomycetes</taxon>
        <taxon>Mycobacteriales</taxon>
        <taxon>Nocardiaceae</taxon>
        <taxon>Nocardia</taxon>
    </lineage>
</organism>
<comment type="caution">
    <text evidence="1">The sequence shown here is derived from an EMBL/GenBank/DDBJ whole genome shotgun (WGS) entry which is preliminary data.</text>
</comment>
<protein>
    <submittedName>
        <fullName evidence="1">Uncharacterized protein</fullName>
    </submittedName>
</protein>
<dbReference type="Proteomes" id="UP001602089">
    <property type="component" value="Unassembled WGS sequence"/>
</dbReference>
<accession>A0ABW6TLA9</accession>
<dbReference type="RefSeq" id="WP_387131911.1">
    <property type="nucleotide sequence ID" value="NZ_JBIATK010000012.1"/>
</dbReference>
<keyword evidence="2" id="KW-1185">Reference proteome</keyword>
<sequence length="123" mass="14542">MSDVWEVRPRWWRLDPESQIEISWAREEDFDDWRLDEPLRLRGCRPCISIRQYRQAPVGWTPAILYGPWRTFDLLRYQAPDGHKYCALTRVVDGEPILEIHALEAPSLGTWHEIEPTLTEQAA</sequence>
<evidence type="ECO:0000313" key="1">
    <source>
        <dbReference type="EMBL" id="MFF4026914.1"/>
    </source>
</evidence>
<reference evidence="1 2" key="1">
    <citation type="submission" date="2024-10" db="EMBL/GenBank/DDBJ databases">
        <title>The Natural Products Discovery Center: Release of the First 8490 Sequenced Strains for Exploring Actinobacteria Biosynthetic Diversity.</title>
        <authorList>
            <person name="Kalkreuter E."/>
            <person name="Kautsar S.A."/>
            <person name="Yang D."/>
            <person name="Bader C.D."/>
            <person name="Teijaro C.N."/>
            <person name="Fluegel L."/>
            <person name="Davis C.M."/>
            <person name="Simpson J.R."/>
            <person name="Lauterbach L."/>
            <person name="Steele A.D."/>
            <person name="Gui C."/>
            <person name="Meng S."/>
            <person name="Li G."/>
            <person name="Viehrig K."/>
            <person name="Ye F."/>
            <person name="Su P."/>
            <person name="Kiefer A.F."/>
            <person name="Nichols A."/>
            <person name="Cepeda A.J."/>
            <person name="Yan W."/>
            <person name="Fan B."/>
            <person name="Jiang Y."/>
            <person name="Adhikari A."/>
            <person name="Zheng C.-J."/>
            <person name="Schuster L."/>
            <person name="Cowan T.M."/>
            <person name="Smanski M.J."/>
            <person name="Chevrette M.G."/>
            <person name="De Carvalho L.P.S."/>
            <person name="Shen B."/>
        </authorList>
    </citation>
    <scope>NUCLEOTIDE SEQUENCE [LARGE SCALE GENOMIC DNA]</scope>
    <source>
        <strain evidence="1 2">NPDC001867</strain>
    </source>
</reference>